<gene>
    <name evidence="1" type="ORF">ACFFU4_18045</name>
</gene>
<reference evidence="1 2" key="1">
    <citation type="submission" date="2024-09" db="EMBL/GenBank/DDBJ databases">
        <authorList>
            <person name="Sun Q."/>
            <person name="Mori K."/>
        </authorList>
    </citation>
    <scope>NUCLEOTIDE SEQUENCE [LARGE SCALE GENOMIC DNA]</scope>
    <source>
        <strain evidence="1 2">CECT 9424</strain>
    </source>
</reference>
<organism evidence="1 2">
    <name type="scientific">Roseovarius ramblicola</name>
    <dbReference type="NCBI Taxonomy" id="2022336"/>
    <lineage>
        <taxon>Bacteria</taxon>
        <taxon>Pseudomonadati</taxon>
        <taxon>Pseudomonadota</taxon>
        <taxon>Alphaproteobacteria</taxon>
        <taxon>Rhodobacterales</taxon>
        <taxon>Roseobacteraceae</taxon>
        <taxon>Roseovarius</taxon>
    </lineage>
</organism>
<sequence length="82" mass="9536">MTEPDIVPDHERAAIRAQLQAYLNAHAIGVPRLQQLMEQTLDAAERPYVNLRSLQRFMADSVRIEDSKVIRYRKFLKIVQSD</sequence>
<accession>A0ABV5I6V0</accession>
<proteinExistence type="predicted"/>
<evidence type="ECO:0000313" key="1">
    <source>
        <dbReference type="EMBL" id="MFB9151655.1"/>
    </source>
</evidence>
<dbReference type="RefSeq" id="WP_377071286.1">
    <property type="nucleotide sequence ID" value="NZ_JBHMEC010000038.1"/>
</dbReference>
<keyword evidence="2" id="KW-1185">Reference proteome</keyword>
<dbReference type="Proteomes" id="UP001589670">
    <property type="component" value="Unassembled WGS sequence"/>
</dbReference>
<protein>
    <submittedName>
        <fullName evidence="1">Uncharacterized protein</fullName>
    </submittedName>
</protein>
<name>A0ABV5I6V0_9RHOB</name>
<dbReference type="EMBL" id="JBHMEC010000038">
    <property type="protein sequence ID" value="MFB9151655.1"/>
    <property type="molecule type" value="Genomic_DNA"/>
</dbReference>
<comment type="caution">
    <text evidence="1">The sequence shown here is derived from an EMBL/GenBank/DDBJ whole genome shotgun (WGS) entry which is preliminary data.</text>
</comment>
<evidence type="ECO:0000313" key="2">
    <source>
        <dbReference type="Proteomes" id="UP001589670"/>
    </source>
</evidence>